<dbReference type="OMA" id="KNEAEHD"/>
<feature type="compositionally biased region" description="Basic and acidic residues" evidence="1">
    <location>
        <begin position="99"/>
        <end position="108"/>
    </location>
</feature>
<sequence>MAEKPLKRLREGTQIEDEEETKRRRSYNHILSLLEADHEEEVNQDLSSLMATLQEEISYGTTSHPPPPAKQIPSEAETNNPTTAASSAASVKDDEDEQEKGAVIKDLFEASDDELGIPHKDIRVGEEEYEGIDPETGTGAGLSCWYDDRFWELDDVAANYYSFVQSELFM</sequence>
<gene>
    <name evidence="3" type="primary">LOC104602894</name>
</gene>
<accession>A0A1U8AQ53</accession>
<feature type="compositionally biased region" description="Basic and acidic residues" evidence="1">
    <location>
        <begin position="1"/>
        <end position="13"/>
    </location>
</feature>
<dbReference type="RefSeq" id="XP_010265055.1">
    <property type="nucleotide sequence ID" value="XM_010266753.1"/>
</dbReference>
<feature type="compositionally biased region" description="Low complexity" evidence="1">
    <location>
        <begin position="74"/>
        <end position="90"/>
    </location>
</feature>
<evidence type="ECO:0000313" key="2">
    <source>
        <dbReference type="Proteomes" id="UP000189703"/>
    </source>
</evidence>
<reference evidence="3" key="1">
    <citation type="submission" date="2025-08" db="UniProtKB">
        <authorList>
            <consortium name="RefSeq"/>
        </authorList>
    </citation>
    <scope>IDENTIFICATION</scope>
</reference>
<dbReference type="PANTHER" id="PTHR34539">
    <property type="entry name" value="T6J4.11 PROTEIN"/>
    <property type="match status" value="1"/>
</dbReference>
<dbReference type="eggNOG" id="ENOG502S21J">
    <property type="taxonomic scope" value="Eukaryota"/>
</dbReference>
<dbReference type="PANTHER" id="PTHR34539:SF3">
    <property type="entry name" value="NAC DOMAIN-CONTAINING PROTEIN"/>
    <property type="match status" value="1"/>
</dbReference>
<feature type="region of interest" description="Disordered" evidence="1">
    <location>
        <begin position="1"/>
        <end position="24"/>
    </location>
</feature>
<keyword evidence="2" id="KW-1185">Reference proteome</keyword>
<dbReference type="KEGG" id="nnu:104602894"/>
<dbReference type="GeneID" id="104602894"/>
<name>A0A1U8AQ53_NELNU</name>
<organism evidence="2 3">
    <name type="scientific">Nelumbo nucifera</name>
    <name type="common">Sacred lotus</name>
    <dbReference type="NCBI Taxonomy" id="4432"/>
    <lineage>
        <taxon>Eukaryota</taxon>
        <taxon>Viridiplantae</taxon>
        <taxon>Streptophyta</taxon>
        <taxon>Embryophyta</taxon>
        <taxon>Tracheophyta</taxon>
        <taxon>Spermatophyta</taxon>
        <taxon>Magnoliopsida</taxon>
        <taxon>Proteales</taxon>
        <taxon>Nelumbonaceae</taxon>
        <taxon>Nelumbo</taxon>
    </lineage>
</organism>
<proteinExistence type="predicted"/>
<evidence type="ECO:0000256" key="1">
    <source>
        <dbReference type="SAM" id="MobiDB-lite"/>
    </source>
</evidence>
<dbReference type="AlphaFoldDB" id="A0A1U8AQ53"/>
<protein>
    <submittedName>
        <fullName evidence="3">Uncharacterized protein LOC104602894</fullName>
    </submittedName>
</protein>
<evidence type="ECO:0000313" key="3">
    <source>
        <dbReference type="RefSeq" id="XP_010265055.1"/>
    </source>
</evidence>
<dbReference type="FunCoup" id="A0A1U8AQ53">
    <property type="interactions" value="9"/>
</dbReference>
<feature type="region of interest" description="Disordered" evidence="1">
    <location>
        <begin position="53"/>
        <end position="138"/>
    </location>
</feature>
<dbReference type="OrthoDB" id="1932997at2759"/>
<feature type="compositionally biased region" description="Basic and acidic residues" evidence="1">
    <location>
        <begin position="116"/>
        <end position="126"/>
    </location>
</feature>
<dbReference type="Proteomes" id="UP000189703">
    <property type="component" value="Unplaced"/>
</dbReference>